<comment type="similarity">
    <text evidence="1">Belongs to the LytR/CpsA/Psr (LCP) family.</text>
</comment>
<organism evidence="6 7">
    <name type="scientific">Faecalibaculum rodentium</name>
    <dbReference type="NCBI Taxonomy" id="1702221"/>
    <lineage>
        <taxon>Bacteria</taxon>
        <taxon>Bacillati</taxon>
        <taxon>Bacillota</taxon>
        <taxon>Erysipelotrichia</taxon>
        <taxon>Erysipelotrichales</taxon>
        <taxon>Erysipelotrichaceae</taxon>
        <taxon>Faecalibaculum</taxon>
    </lineage>
</organism>
<feature type="compositionally biased region" description="Acidic residues" evidence="2">
    <location>
        <begin position="583"/>
        <end position="597"/>
    </location>
</feature>
<dbReference type="NCBIfam" id="TIGR00350">
    <property type="entry name" value="lytR_cpsA_psr"/>
    <property type="match status" value="1"/>
</dbReference>
<feature type="transmembrane region" description="Helical" evidence="3">
    <location>
        <begin position="80"/>
        <end position="100"/>
    </location>
</feature>
<dbReference type="Gene3D" id="3.40.190.10">
    <property type="entry name" value="Periplasmic binding protein-like II"/>
    <property type="match status" value="1"/>
</dbReference>
<keyword evidence="3" id="KW-0472">Membrane</keyword>
<protein>
    <recommendedName>
        <fullName evidence="8">Cell envelope-related transcriptional attenuator domain-containing protein</fullName>
    </recommendedName>
</protein>
<feature type="transmembrane region" description="Helical" evidence="3">
    <location>
        <begin position="49"/>
        <end position="68"/>
    </location>
</feature>
<feature type="region of interest" description="Disordered" evidence="2">
    <location>
        <begin position="522"/>
        <end position="597"/>
    </location>
</feature>
<keyword evidence="3" id="KW-1133">Transmembrane helix</keyword>
<evidence type="ECO:0000259" key="5">
    <source>
        <dbReference type="Pfam" id="PF09084"/>
    </source>
</evidence>
<dbReference type="InterPro" id="IPR015168">
    <property type="entry name" value="SsuA/THI5"/>
</dbReference>
<dbReference type="Proteomes" id="UP000186758">
    <property type="component" value="Unassembled WGS sequence"/>
</dbReference>
<dbReference type="EMBL" id="MPJZ01000070">
    <property type="protein sequence ID" value="OLU44422.1"/>
    <property type="molecule type" value="Genomic_DNA"/>
</dbReference>
<dbReference type="Pfam" id="PF09084">
    <property type="entry name" value="NMT1"/>
    <property type="match status" value="1"/>
</dbReference>
<dbReference type="AlphaFoldDB" id="A0A1Q9YJ55"/>
<comment type="caution">
    <text evidence="6">The sequence shown here is derived from an EMBL/GenBank/DDBJ whole genome shotgun (WGS) entry which is preliminary data.</text>
</comment>
<proteinExistence type="inferred from homology"/>
<gene>
    <name evidence="6" type="ORF">BO223_08410</name>
</gene>
<evidence type="ECO:0000256" key="3">
    <source>
        <dbReference type="SAM" id="Phobius"/>
    </source>
</evidence>
<dbReference type="RefSeq" id="WP_075885682.1">
    <property type="nucleotide sequence ID" value="NZ_MPJZ01000070.1"/>
</dbReference>
<feature type="domain" description="Cell envelope-related transcriptional attenuator" evidence="4">
    <location>
        <begin position="261"/>
        <end position="416"/>
    </location>
</feature>
<feature type="transmembrane region" description="Helical" evidence="3">
    <location>
        <begin position="20"/>
        <end position="43"/>
    </location>
</feature>
<dbReference type="InterPro" id="IPR050922">
    <property type="entry name" value="LytR/CpsA/Psr_CW_biosynth"/>
</dbReference>
<reference evidence="6 7" key="1">
    <citation type="submission" date="2016-11" db="EMBL/GenBank/DDBJ databases">
        <title>Description of two novel members of the family Erysipelotrichaceae: Ileibacterium lipovorans gen. nov., sp. nov. and Dubosiella newyorkensis, gen. nov., sp. nov.</title>
        <authorList>
            <person name="Cox L.M."/>
            <person name="Sohn J."/>
            <person name="Tyrrell K.L."/>
            <person name="Citron D.M."/>
            <person name="Lawson P.A."/>
            <person name="Patel N.B."/>
            <person name="Iizumi T."/>
            <person name="Perez-Perez G.I."/>
            <person name="Goldstein E.J."/>
            <person name="Blaser M.J."/>
        </authorList>
    </citation>
    <scope>NUCLEOTIDE SEQUENCE [LARGE SCALE GENOMIC DNA]</scope>
    <source>
        <strain evidence="6 7">NYU-BL-K8</strain>
    </source>
</reference>
<feature type="compositionally biased region" description="Acidic residues" evidence="2">
    <location>
        <begin position="559"/>
        <end position="570"/>
    </location>
</feature>
<dbReference type="Pfam" id="PF03816">
    <property type="entry name" value="LytR_cpsA_psr"/>
    <property type="match status" value="1"/>
</dbReference>
<evidence type="ECO:0008006" key="8">
    <source>
        <dbReference type="Google" id="ProtNLM"/>
    </source>
</evidence>
<evidence type="ECO:0000313" key="6">
    <source>
        <dbReference type="EMBL" id="OLU44422.1"/>
    </source>
</evidence>
<dbReference type="SUPFAM" id="SSF53850">
    <property type="entry name" value="Periplasmic binding protein-like II"/>
    <property type="match status" value="1"/>
</dbReference>
<feature type="domain" description="SsuA/THI5-like" evidence="5">
    <location>
        <begin position="118"/>
        <end position="197"/>
    </location>
</feature>
<dbReference type="Gene3D" id="3.40.630.190">
    <property type="entry name" value="LCP protein"/>
    <property type="match status" value="1"/>
</dbReference>
<sequence length="597" mass="65731">MAEPVRKQKKKTVRRRRPGLLSIVAVLAMFVCLGLFVLALVQIDLLPSHILLTGAVILAVSLLIYVILWFKFARKTAARVICWLVAVALACGFFVGADYLKKTDEVFDNVTNLTDRIANTVSLVSLKKDNIDNVSDLNGKTVGTVPEADPEGIAKGLQELQSKASVSVQDYPDVISCVQALYDGEVQAVLIPDNTRQIIHETDGFFEFQTDSNVLQQTVWYTDRTKSAANDPDSVADITRDPFTVLISGNDSYGSLNENSRSDVNMLLTIDPRTQVVLITSIPRDSYLTMSCKKDETACSPVDDKLTHTGLYGVGTTESTIEDYLGIEINYTVRVNFSSLVNLVDAMGGIDVEIPEGLEVDTFYANGTEGVKAGWNHLEGERALAFARERHAYQDGDNQRIRNQQQVMRALIDKIISPELLFRYPALMDAVSVAFETNMPADQIKSFLRYELLRRPNWQIISYAIAGDPDTQLSGTIGSYVAVTVPRVEMTEAARTLILMTENGDSADEVRSYAEAHSVDAAGSLSVDQQRAERAAGMGETYVPDDQQEDAGYAPVYGTEDDSSEDDVLYEDAGTVPQGNDFSDPEDDAGSFEYTYE</sequence>
<evidence type="ECO:0000259" key="4">
    <source>
        <dbReference type="Pfam" id="PF03816"/>
    </source>
</evidence>
<accession>A0A1Q9YJ55</accession>
<name>A0A1Q9YJ55_9FIRM</name>
<evidence type="ECO:0000256" key="1">
    <source>
        <dbReference type="ARBA" id="ARBA00006068"/>
    </source>
</evidence>
<dbReference type="PANTHER" id="PTHR33392">
    <property type="entry name" value="POLYISOPRENYL-TEICHOIC ACID--PEPTIDOGLYCAN TEICHOIC ACID TRANSFERASE TAGU"/>
    <property type="match status" value="1"/>
</dbReference>
<dbReference type="PANTHER" id="PTHR33392:SF6">
    <property type="entry name" value="POLYISOPRENYL-TEICHOIC ACID--PEPTIDOGLYCAN TEICHOIC ACID TRANSFERASE TAGU"/>
    <property type="match status" value="1"/>
</dbReference>
<dbReference type="InterPro" id="IPR004474">
    <property type="entry name" value="LytR_CpsA_psr"/>
</dbReference>
<evidence type="ECO:0000256" key="2">
    <source>
        <dbReference type="SAM" id="MobiDB-lite"/>
    </source>
</evidence>
<keyword evidence="3" id="KW-0812">Transmembrane</keyword>
<evidence type="ECO:0000313" key="7">
    <source>
        <dbReference type="Proteomes" id="UP000186758"/>
    </source>
</evidence>